<sequence>MEGKDAILIMIAFSTFVVALLTYIANNQEKVKTHPKVDRRRWVFVPFINLKGHPVQANCIGRVFAALGLSNAILT</sequence>
<evidence type="ECO:0000256" key="1">
    <source>
        <dbReference type="SAM" id="Phobius"/>
    </source>
</evidence>
<evidence type="ECO:0000313" key="2">
    <source>
        <dbReference type="EMBL" id="KIL40276.1"/>
    </source>
</evidence>
<evidence type="ECO:0000313" key="3">
    <source>
        <dbReference type="Proteomes" id="UP000031967"/>
    </source>
</evidence>
<name>A0ABR5AGU9_9BACL</name>
<keyword evidence="1" id="KW-1133">Transmembrane helix</keyword>
<keyword evidence="1" id="KW-0812">Transmembrane</keyword>
<accession>A0ABR5AGU9</accession>
<reference evidence="2 3" key="1">
    <citation type="submission" date="2014-12" db="EMBL/GenBank/DDBJ databases">
        <title>Draft genome sequence of Paenibacillus kamchatkensis strain B-2647.</title>
        <authorList>
            <person name="Karlyshev A.V."/>
            <person name="Kudryashova E.B."/>
        </authorList>
    </citation>
    <scope>NUCLEOTIDE SEQUENCE [LARGE SCALE GENOMIC DNA]</scope>
    <source>
        <strain evidence="2 3">VKM B-2647</strain>
    </source>
</reference>
<proteinExistence type="predicted"/>
<feature type="transmembrane region" description="Helical" evidence="1">
    <location>
        <begin position="6"/>
        <end position="26"/>
    </location>
</feature>
<organism evidence="2 3">
    <name type="scientific">Gordoniibacillus kamchatkensis</name>
    <dbReference type="NCBI Taxonomy" id="1590651"/>
    <lineage>
        <taxon>Bacteria</taxon>
        <taxon>Bacillati</taxon>
        <taxon>Bacillota</taxon>
        <taxon>Bacilli</taxon>
        <taxon>Bacillales</taxon>
        <taxon>Paenibacillaceae</taxon>
        <taxon>Gordoniibacillus</taxon>
    </lineage>
</organism>
<gene>
    <name evidence="2" type="ORF">SD70_14320</name>
</gene>
<dbReference type="Pfam" id="PF16935">
    <property type="entry name" value="Hol_Tox"/>
    <property type="match status" value="1"/>
</dbReference>
<dbReference type="RefSeq" id="WP_041048221.1">
    <property type="nucleotide sequence ID" value="NZ_JXAK01000023.1"/>
</dbReference>
<comment type="caution">
    <text evidence="2">The sequence shown here is derived from an EMBL/GenBank/DDBJ whole genome shotgun (WGS) entry which is preliminary data.</text>
</comment>
<protein>
    <submittedName>
        <fullName evidence="2">Uncharacterized protein</fullName>
    </submittedName>
</protein>
<dbReference type="InterPro" id="IPR031616">
    <property type="entry name" value="BsrE-like"/>
</dbReference>
<dbReference type="Proteomes" id="UP000031967">
    <property type="component" value="Unassembled WGS sequence"/>
</dbReference>
<dbReference type="EMBL" id="JXAK01000023">
    <property type="protein sequence ID" value="KIL40276.1"/>
    <property type="molecule type" value="Genomic_DNA"/>
</dbReference>
<keyword evidence="1" id="KW-0472">Membrane</keyword>
<keyword evidence="3" id="KW-1185">Reference proteome</keyword>